<organism evidence="2 3">
    <name type="scientific">Lacinutrix gracilariae</name>
    <dbReference type="NCBI Taxonomy" id="1747198"/>
    <lineage>
        <taxon>Bacteria</taxon>
        <taxon>Pseudomonadati</taxon>
        <taxon>Bacteroidota</taxon>
        <taxon>Flavobacteriia</taxon>
        <taxon>Flavobacteriales</taxon>
        <taxon>Flavobacteriaceae</taxon>
        <taxon>Lacinutrix</taxon>
    </lineage>
</organism>
<feature type="transmembrane region" description="Helical" evidence="1">
    <location>
        <begin position="84"/>
        <end position="102"/>
    </location>
</feature>
<sequence length="187" mass="21953">MEVYKRIIEIMDANLIFCLIPIILTLMIVERFFKNRFETRKALRLICWIIIIYTIVTFTFYFIGMAINPEEYAFINRATGPYAWAYWLMLLSALILPLTLRIKKLASKFWYVLLVAFAMKIGMYFERFTLMVTSFHRNYLPKNGNTESINLFAFGIGMTFLQGVIITVLTLGIFQLIKKKKSSHNNV</sequence>
<feature type="transmembrane region" description="Helical" evidence="1">
    <location>
        <begin position="149"/>
        <end position="174"/>
    </location>
</feature>
<dbReference type="Proteomes" id="UP001597467">
    <property type="component" value="Unassembled WGS sequence"/>
</dbReference>
<protein>
    <submittedName>
        <fullName evidence="2">Uncharacterized protein</fullName>
    </submittedName>
</protein>
<proteinExistence type="predicted"/>
<dbReference type="RefSeq" id="WP_379904064.1">
    <property type="nucleotide sequence ID" value="NZ_JBHULM010000011.1"/>
</dbReference>
<feature type="transmembrane region" description="Helical" evidence="1">
    <location>
        <begin position="109"/>
        <end position="129"/>
    </location>
</feature>
<feature type="transmembrane region" description="Helical" evidence="1">
    <location>
        <begin position="45"/>
        <end position="64"/>
    </location>
</feature>
<feature type="transmembrane region" description="Helical" evidence="1">
    <location>
        <begin position="13"/>
        <end position="33"/>
    </location>
</feature>
<evidence type="ECO:0000256" key="1">
    <source>
        <dbReference type="SAM" id="Phobius"/>
    </source>
</evidence>
<keyword evidence="1" id="KW-0812">Transmembrane</keyword>
<gene>
    <name evidence="2" type="ORF">ACFSSB_10815</name>
</gene>
<accession>A0ABW5K2K4</accession>
<reference evidence="3" key="1">
    <citation type="journal article" date="2019" name="Int. J. Syst. Evol. Microbiol.">
        <title>The Global Catalogue of Microorganisms (GCM) 10K type strain sequencing project: providing services to taxonomists for standard genome sequencing and annotation.</title>
        <authorList>
            <consortium name="The Broad Institute Genomics Platform"/>
            <consortium name="The Broad Institute Genome Sequencing Center for Infectious Disease"/>
            <person name="Wu L."/>
            <person name="Ma J."/>
        </authorList>
    </citation>
    <scope>NUCLEOTIDE SEQUENCE [LARGE SCALE GENOMIC DNA]</scope>
    <source>
        <strain evidence="3">KCTC 42808</strain>
    </source>
</reference>
<keyword evidence="1" id="KW-0472">Membrane</keyword>
<name>A0ABW5K2K4_9FLAO</name>
<keyword evidence="1" id="KW-1133">Transmembrane helix</keyword>
<keyword evidence="3" id="KW-1185">Reference proteome</keyword>
<dbReference type="EMBL" id="JBHULM010000011">
    <property type="protein sequence ID" value="MFD2542809.1"/>
    <property type="molecule type" value="Genomic_DNA"/>
</dbReference>
<evidence type="ECO:0000313" key="2">
    <source>
        <dbReference type="EMBL" id="MFD2542809.1"/>
    </source>
</evidence>
<evidence type="ECO:0000313" key="3">
    <source>
        <dbReference type="Proteomes" id="UP001597467"/>
    </source>
</evidence>
<comment type="caution">
    <text evidence="2">The sequence shown here is derived from an EMBL/GenBank/DDBJ whole genome shotgun (WGS) entry which is preliminary data.</text>
</comment>